<comment type="caution">
    <text evidence="2">The sequence shown here is derived from an EMBL/GenBank/DDBJ whole genome shotgun (WGS) entry which is preliminary data.</text>
</comment>
<keyword evidence="1" id="KW-1133">Transmembrane helix</keyword>
<gene>
    <name evidence="2" type="ORF">EII21_00865</name>
</gene>
<keyword evidence="3" id="KW-1185">Reference proteome</keyword>
<feature type="transmembrane region" description="Helical" evidence="1">
    <location>
        <begin position="12"/>
        <end position="33"/>
    </location>
</feature>
<proteinExistence type="predicted"/>
<keyword evidence="1" id="KW-0812">Transmembrane</keyword>
<dbReference type="AlphaFoldDB" id="A0A3P2ABN3"/>
<dbReference type="OrthoDB" id="8613217at2"/>
<evidence type="ECO:0000313" key="3">
    <source>
        <dbReference type="Proteomes" id="UP000269923"/>
    </source>
</evidence>
<reference evidence="2 3" key="1">
    <citation type="submission" date="2018-11" db="EMBL/GenBank/DDBJ databases">
        <title>Genomes From Bacteria Associated with the Canine Oral Cavity: a Test Case for Automated Genome-Based Taxonomic Assignment.</title>
        <authorList>
            <person name="Coil D.A."/>
            <person name="Jospin G."/>
            <person name="Darling A.E."/>
            <person name="Wallis C."/>
            <person name="Davis I.J."/>
            <person name="Harris S."/>
            <person name="Eisen J.A."/>
            <person name="Holcombe L.J."/>
            <person name="O'Flynn C."/>
        </authorList>
    </citation>
    <scope>NUCLEOTIDE SEQUENCE [LARGE SCALE GENOMIC DNA]</scope>
    <source>
        <strain evidence="2 3">COT-280</strain>
    </source>
</reference>
<dbReference type="Proteomes" id="UP000269923">
    <property type="component" value="Unassembled WGS sequence"/>
</dbReference>
<evidence type="ECO:0000256" key="1">
    <source>
        <dbReference type="SAM" id="Phobius"/>
    </source>
</evidence>
<dbReference type="EMBL" id="RQYC01000001">
    <property type="protein sequence ID" value="RRD91610.1"/>
    <property type="molecule type" value="Genomic_DNA"/>
</dbReference>
<dbReference type="RefSeq" id="WP_124793805.1">
    <property type="nucleotide sequence ID" value="NZ_RQYC01000001.1"/>
</dbReference>
<sequence>MITRSDINAFILLIYWGPMFLLMAGGLIGVYFAKVKMPVRVLLMAVVLLGTPVPFVLPLWQSIQKDKAEHAAYQARYQPAYALFKKLCADAGDKIYRTAENVEGVRLLKVIDKKSWDVTVESGNPGSIMWEYAAILGARIGKTDPGDPERYIKTFMEYNDEAHLHNRGAPTRGSHYDYVDVLQPDGSIVRYSGGPFANVPGQEHPPTLRQHPRPPKHPARYGVTFENNVDPALRRQGIAGTTIRVIDLKTNELMGERTTYVFDSSFGNAPYDNGWLRAERCTDKHAEKTRQHKIRYFVERVLKPKSQD</sequence>
<feature type="transmembrane region" description="Helical" evidence="1">
    <location>
        <begin position="39"/>
        <end position="60"/>
    </location>
</feature>
<protein>
    <submittedName>
        <fullName evidence="2">Uncharacterized protein</fullName>
    </submittedName>
</protein>
<name>A0A3P2ABN3_9NEIS</name>
<evidence type="ECO:0000313" key="2">
    <source>
        <dbReference type="EMBL" id="RRD91610.1"/>
    </source>
</evidence>
<accession>A0A3P2ABN3</accession>
<organism evidence="2 3">
    <name type="scientific">Conchiformibius steedae</name>
    <dbReference type="NCBI Taxonomy" id="153493"/>
    <lineage>
        <taxon>Bacteria</taxon>
        <taxon>Pseudomonadati</taxon>
        <taxon>Pseudomonadota</taxon>
        <taxon>Betaproteobacteria</taxon>
        <taxon>Neisseriales</taxon>
        <taxon>Neisseriaceae</taxon>
        <taxon>Conchiformibius</taxon>
    </lineage>
</organism>
<keyword evidence="1" id="KW-0472">Membrane</keyword>